<dbReference type="GeneID" id="25380895"/>
<organism evidence="2 3">
    <name type="scientific">Eimeria mitis</name>
    <dbReference type="NCBI Taxonomy" id="44415"/>
    <lineage>
        <taxon>Eukaryota</taxon>
        <taxon>Sar</taxon>
        <taxon>Alveolata</taxon>
        <taxon>Apicomplexa</taxon>
        <taxon>Conoidasida</taxon>
        <taxon>Coccidia</taxon>
        <taxon>Eucoccidiorida</taxon>
        <taxon>Eimeriorina</taxon>
        <taxon>Eimeriidae</taxon>
        <taxon>Eimeria</taxon>
    </lineage>
</organism>
<evidence type="ECO:0000313" key="3">
    <source>
        <dbReference type="Proteomes" id="UP000030744"/>
    </source>
</evidence>
<dbReference type="VEuPathDB" id="ToxoDB:EMH_0062990"/>
<keyword evidence="3" id="KW-1185">Reference proteome</keyword>
<sequence>MGDPKQQQQKQQQKQQHQHQQQQQQQQQQHQQQQEHHSELTGTVWVGIERRSLGIVSRSAAPLCVGSGIVSSRSRGWGCGPSLYREVQPGGPPPAPYPHQQAIPIDP</sequence>
<dbReference type="Proteomes" id="UP000030744">
    <property type="component" value="Unassembled WGS sequence"/>
</dbReference>
<protein>
    <submittedName>
        <fullName evidence="2">Uncharacterized protein</fullName>
    </submittedName>
</protein>
<dbReference type="AlphaFoldDB" id="U6K3S5"/>
<dbReference type="EMBL" id="HG682945">
    <property type="protein sequence ID" value="CDJ30982.1"/>
    <property type="molecule type" value="Genomic_DNA"/>
</dbReference>
<feature type="region of interest" description="Disordered" evidence="1">
    <location>
        <begin position="87"/>
        <end position="107"/>
    </location>
</feature>
<feature type="compositionally biased region" description="Low complexity" evidence="1">
    <location>
        <begin position="98"/>
        <end position="107"/>
    </location>
</feature>
<feature type="region of interest" description="Disordered" evidence="1">
    <location>
        <begin position="1"/>
        <end position="40"/>
    </location>
</feature>
<proteinExistence type="predicted"/>
<name>U6K3S5_9EIME</name>
<feature type="compositionally biased region" description="Low complexity" evidence="1">
    <location>
        <begin position="1"/>
        <end position="32"/>
    </location>
</feature>
<evidence type="ECO:0000313" key="2">
    <source>
        <dbReference type="EMBL" id="CDJ30982.1"/>
    </source>
</evidence>
<reference evidence="2" key="1">
    <citation type="submission" date="2013-10" db="EMBL/GenBank/DDBJ databases">
        <title>Genomic analysis of the causative agents of coccidiosis in chickens.</title>
        <authorList>
            <person name="Reid A.J."/>
            <person name="Blake D."/>
            <person name="Billington K."/>
            <person name="Browne H."/>
            <person name="Dunn M."/>
            <person name="Hung S."/>
            <person name="Kawahara F."/>
            <person name="Miranda-Saavedra D."/>
            <person name="Mourier T."/>
            <person name="Nagra H."/>
            <person name="Otto T.D."/>
            <person name="Rawlings N."/>
            <person name="Sanchez A."/>
            <person name="Sanders M."/>
            <person name="Subramaniam C."/>
            <person name="Tay Y."/>
            <person name="Dear P."/>
            <person name="Doerig C."/>
            <person name="Gruber A."/>
            <person name="Parkinson J."/>
            <person name="Shirley M."/>
            <person name="Wan K.L."/>
            <person name="Berriman M."/>
            <person name="Tomley F."/>
            <person name="Pain A."/>
        </authorList>
    </citation>
    <scope>NUCLEOTIDE SEQUENCE [LARGE SCALE GENOMIC DNA]</scope>
    <source>
        <strain evidence="2">Houghton</strain>
    </source>
</reference>
<dbReference type="RefSeq" id="XP_013353547.1">
    <property type="nucleotide sequence ID" value="XM_013498093.1"/>
</dbReference>
<reference evidence="2" key="2">
    <citation type="submission" date="2013-10" db="EMBL/GenBank/DDBJ databases">
        <authorList>
            <person name="Aslett M."/>
        </authorList>
    </citation>
    <scope>NUCLEOTIDE SEQUENCE [LARGE SCALE GENOMIC DNA]</scope>
    <source>
        <strain evidence="2">Houghton</strain>
    </source>
</reference>
<accession>U6K3S5</accession>
<gene>
    <name evidence="2" type="ORF">EMH_0062990</name>
</gene>
<evidence type="ECO:0000256" key="1">
    <source>
        <dbReference type="SAM" id="MobiDB-lite"/>
    </source>
</evidence>